<proteinExistence type="predicted"/>
<sequence length="132" mass="15084">MYFENGYLRSHSIEQYLERHRSGHLSKRQSTLYLFCLYIQNILESWLFHGLMVVTIAVSATGAFGIEPPLWSILVTSFLTLSSPLFPVVKVLKISSAYKAGRADAENNKPYNNRYKRYSQAFDAYSAGYLEG</sequence>
<name>A0A1B1LRL3_VIBPH</name>
<keyword evidence="1" id="KW-0614">Plasmid</keyword>
<dbReference type="RefSeq" id="WP_017190494.1">
    <property type="nucleotide sequence ID" value="NZ_JAESOU010000012.1"/>
</dbReference>
<accession>A0A1B1LRL3</accession>
<geneLocation type="plasmid" evidence="1">
    <name>pVPS92-VEB</name>
</geneLocation>
<dbReference type="AlphaFoldDB" id="A0A1B1LRL3"/>
<evidence type="ECO:0000313" key="1">
    <source>
        <dbReference type="EMBL" id="ANS55647.1"/>
    </source>
</evidence>
<organism evidence="1">
    <name type="scientific">Vibrio parahaemolyticus</name>
    <dbReference type="NCBI Taxonomy" id="670"/>
    <lineage>
        <taxon>Bacteria</taxon>
        <taxon>Pseudomonadati</taxon>
        <taxon>Pseudomonadota</taxon>
        <taxon>Gammaproteobacteria</taxon>
        <taxon>Vibrionales</taxon>
        <taxon>Vibrionaceae</taxon>
        <taxon>Vibrio</taxon>
    </lineage>
</organism>
<reference evidence="1" key="1">
    <citation type="journal article" date="2016" name="Antimicrob. Agents Chemother.">
        <title>Genetic Characterization of a blaVEB-2-carrying plasmid in Vibrio parahaemolyticus.</title>
        <authorList>
            <person name="Li R."/>
            <person name="Ye L."/>
            <person name="Zheng Z."/>
            <person name="Chan E.W."/>
            <person name="Chen S."/>
        </authorList>
    </citation>
    <scope>NUCLEOTIDE SEQUENCE</scope>
    <source>
        <strain evidence="1">VPS92</strain>
        <plasmid evidence="1">pVPS92-VEB</plasmid>
    </source>
</reference>
<dbReference type="EMBL" id="KU356480">
    <property type="protein sequence ID" value="ANS55647.1"/>
    <property type="molecule type" value="Genomic_DNA"/>
</dbReference>
<protein>
    <submittedName>
        <fullName evidence="1">Uncharacterized protein</fullName>
    </submittedName>
</protein>